<dbReference type="InterPro" id="IPR000626">
    <property type="entry name" value="Ubiquitin-like_dom"/>
</dbReference>
<dbReference type="SUPFAM" id="SSF54236">
    <property type="entry name" value="Ubiquitin-like"/>
    <property type="match status" value="1"/>
</dbReference>
<feature type="domain" description="Ubiquitin-like" evidence="1">
    <location>
        <begin position="8"/>
        <end position="83"/>
    </location>
</feature>
<dbReference type="EMBL" id="LWCA01002111">
    <property type="protein sequence ID" value="OAF64122.1"/>
    <property type="molecule type" value="Genomic_DNA"/>
</dbReference>
<gene>
    <name evidence="2" type="ORF">A3Q56_08178</name>
</gene>
<dbReference type="Gene3D" id="3.10.20.90">
    <property type="entry name" value="Phosphatidylinositol 3-kinase Catalytic Subunit, Chain A, domain 1"/>
    <property type="match status" value="1"/>
</dbReference>
<proteinExistence type="predicted"/>
<organism evidence="2 3">
    <name type="scientific">Intoshia linei</name>
    <dbReference type="NCBI Taxonomy" id="1819745"/>
    <lineage>
        <taxon>Eukaryota</taxon>
        <taxon>Metazoa</taxon>
        <taxon>Spiralia</taxon>
        <taxon>Lophotrochozoa</taxon>
        <taxon>Mesozoa</taxon>
        <taxon>Orthonectida</taxon>
        <taxon>Rhopaluridae</taxon>
        <taxon>Intoshia</taxon>
    </lineage>
</organism>
<dbReference type="AlphaFoldDB" id="A0A177ARH7"/>
<name>A0A177ARH7_9BILA</name>
<dbReference type="InterPro" id="IPR029071">
    <property type="entry name" value="Ubiquitin-like_domsf"/>
</dbReference>
<dbReference type="Proteomes" id="UP000078046">
    <property type="component" value="Unassembled WGS sequence"/>
</dbReference>
<evidence type="ECO:0000259" key="1">
    <source>
        <dbReference type="PROSITE" id="PS50053"/>
    </source>
</evidence>
<dbReference type="Pfam" id="PF00240">
    <property type="entry name" value="ubiquitin"/>
    <property type="match status" value="1"/>
</dbReference>
<dbReference type="PROSITE" id="PS50053">
    <property type="entry name" value="UBIQUITIN_2"/>
    <property type="match status" value="1"/>
</dbReference>
<accession>A0A177ARH7</accession>
<evidence type="ECO:0000313" key="2">
    <source>
        <dbReference type="EMBL" id="OAF64122.1"/>
    </source>
</evidence>
<dbReference type="CDD" id="cd17039">
    <property type="entry name" value="Ubl_ubiquitin_like"/>
    <property type="match status" value="1"/>
</dbReference>
<sequence>MVRDINSTSIIVRPVSGGQDMVIRVYPYEHLSVIRQQVQLRIGPTMESSKLMCNGEELSDDLTLNDYSLDNYQILMIEIFKKN</sequence>
<reference evidence="2 3" key="1">
    <citation type="submission" date="2016-04" db="EMBL/GenBank/DDBJ databases">
        <title>The genome of Intoshia linei affirms orthonectids as highly simplified spiralians.</title>
        <authorList>
            <person name="Mikhailov K.V."/>
            <person name="Slusarev G.S."/>
            <person name="Nikitin M.A."/>
            <person name="Logacheva M.D."/>
            <person name="Penin A."/>
            <person name="Aleoshin V."/>
            <person name="Panchin Y.V."/>
        </authorList>
    </citation>
    <scope>NUCLEOTIDE SEQUENCE [LARGE SCALE GENOMIC DNA]</scope>
    <source>
        <strain evidence="2">Intl2013</strain>
        <tissue evidence="2">Whole animal</tissue>
    </source>
</reference>
<evidence type="ECO:0000313" key="3">
    <source>
        <dbReference type="Proteomes" id="UP000078046"/>
    </source>
</evidence>
<comment type="caution">
    <text evidence="2">The sequence shown here is derived from an EMBL/GenBank/DDBJ whole genome shotgun (WGS) entry which is preliminary data.</text>
</comment>
<protein>
    <recommendedName>
        <fullName evidence="1">Ubiquitin-like domain-containing protein</fullName>
    </recommendedName>
</protein>
<keyword evidence="3" id="KW-1185">Reference proteome</keyword>